<evidence type="ECO:0000256" key="3">
    <source>
        <dbReference type="ARBA" id="ARBA00023211"/>
    </source>
</evidence>
<dbReference type="SUPFAM" id="SSF52768">
    <property type="entry name" value="Arginase/deacetylase"/>
    <property type="match status" value="1"/>
</dbReference>
<dbReference type="RefSeq" id="WP_098407318.1">
    <property type="nucleotide sequence ID" value="NZ_PDJE01000001.1"/>
</dbReference>
<dbReference type="GO" id="GO:0030145">
    <property type="term" value="F:manganese ion binding"/>
    <property type="evidence" value="ECO:0007669"/>
    <property type="project" value="TreeGrafter"/>
</dbReference>
<evidence type="ECO:0000313" key="5">
    <source>
        <dbReference type="EMBL" id="PFG30909.1"/>
    </source>
</evidence>
<dbReference type="Pfam" id="PF00491">
    <property type="entry name" value="Arginase"/>
    <property type="match status" value="1"/>
</dbReference>
<reference evidence="5 6" key="1">
    <citation type="submission" date="2017-10" db="EMBL/GenBank/DDBJ databases">
        <title>Sequencing the genomes of 1000 actinobacteria strains.</title>
        <authorList>
            <person name="Klenk H.-P."/>
        </authorList>
    </citation>
    <scope>NUCLEOTIDE SEQUENCE [LARGE SCALE GENOMIC DNA]</scope>
    <source>
        <strain evidence="5 6">DSM 21798</strain>
    </source>
</reference>
<dbReference type="AlphaFoldDB" id="A0A2A9DY97"/>
<comment type="similarity">
    <text evidence="4">Belongs to the arginase family.</text>
</comment>
<evidence type="ECO:0000313" key="6">
    <source>
        <dbReference type="Proteomes" id="UP000221369"/>
    </source>
</evidence>
<evidence type="ECO:0000256" key="4">
    <source>
        <dbReference type="PROSITE-ProRule" id="PRU00742"/>
    </source>
</evidence>
<dbReference type="GO" id="GO:0005829">
    <property type="term" value="C:cytosol"/>
    <property type="evidence" value="ECO:0007669"/>
    <property type="project" value="TreeGrafter"/>
</dbReference>
<sequence length="272" mass="28187">MTAFMVVPQWQGSSSSRAMQLIDGAEAIRGDLPASATHDVAVPTGAGDALDTGIRRFTSLVAVRERLREQLANTADQAVSIGGGCGIEVAAIDHAMERTGGDLAVLWFDAHPDLHTADTSLSGAFDGMALRSVLGEGHDVLAASRPVPHGKVVLAGIRSVDDAEAEYLDRSGVHALSADEADDIVATLASVGASHVYVHIDLDVLDPADIDGTHWAEPFGIPLTSLVELIGRVREDFDVAGAGITGFAPASAAAATDDLAAILRILGALTRR</sequence>
<keyword evidence="6" id="KW-1185">Reference proteome</keyword>
<comment type="caution">
    <text evidence="5">The sequence shown here is derived from an EMBL/GenBank/DDBJ whole genome shotgun (WGS) entry which is preliminary data.</text>
</comment>
<keyword evidence="2" id="KW-0378">Hydrolase</keyword>
<dbReference type="InterPro" id="IPR006035">
    <property type="entry name" value="Ureohydrolase"/>
</dbReference>
<keyword evidence="3" id="KW-0464">Manganese</keyword>
<protein>
    <submittedName>
        <fullName evidence="5">Arginase</fullName>
    </submittedName>
</protein>
<evidence type="ECO:0000256" key="1">
    <source>
        <dbReference type="ARBA" id="ARBA00022723"/>
    </source>
</evidence>
<dbReference type="InterPro" id="IPR023696">
    <property type="entry name" value="Ureohydrolase_dom_sf"/>
</dbReference>
<dbReference type="PANTHER" id="PTHR43782:SF3">
    <property type="entry name" value="ARGINASE"/>
    <property type="match status" value="1"/>
</dbReference>
<dbReference type="Proteomes" id="UP000221369">
    <property type="component" value="Unassembled WGS sequence"/>
</dbReference>
<evidence type="ECO:0000256" key="2">
    <source>
        <dbReference type="ARBA" id="ARBA00022801"/>
    </source>
</evidence>
<organism evidence="5 6">
    <name type="scientific">Paramicrobacterium agarici</name>
    <dbReference type="NCBI Taxonomy" id="630514"/>
    <lineage>
        <taxon>Bacteria</taxon>
        <taxon>Bacillati</taxon>
        <taxon>Actinomycetota</taxon>
        <taxon>Actinomycetes</taxon>
        <taxon>Micrococcales</taxon>
        <taxon>Microbacteriaceae</taxon>
        <taxon>Paramicrobacterium</taxon>
    </lineage>
</organism>
<dbReference type="EMBL" id="PDJE01000001">
    <property type="protein sequence ID" value="PFG30909.1"/>
    <property type="molecule type" value="Genomic_DNA"/>
</dbReference>
<keyword evidence="1" id="KW-0479">Metal-binding</keyword>
<proteinExistence type="inferred from homology"/>
<name>A0A2A9DY97_9MICO</name>
<accession>A0A2A9DY97</accession>
<dbReference type="Gene3D" id="3.40.800.10">
    <property type="entry name" value="Ureohydrolase domain"/>
    <property type="match status" value="1"/>
</dbReference>
<dbReference type="PROSITE" id="PS51409">
    <property type="entry name" value="ARGINASE_2"/>
    <property type="match status" value="1"/>
</dbReference>
<gene>
    <name evidence="5" type="ORF">ATJ78_1852</name>
</gene>
<dbReference type="GO" id="GO:0004053">
    <property type="term" value="F:arginase activity"/>
    <property type="evidence" value="ECO:0007669"/>
    <property type="project" value="TreeGrafter"/>
</dbReference>
<dbReference type="PANTHER" id="PTHR43782">
    <property type="entry name" value="ARGINASE"/>
    <property type="match status" value="1"/>
</dbReference>
<dbReference type="CDD" id="cd09999">
    <property type="entry name" value="Arginase-like_1"/>
    <property type="match status" value="1"/>
</dbReference>